<dbReference type="GO" id="GO:0005975">
    <property type="term" value="P:carbohydrate metabolic process"/>
    <property type="evidence" value="ECO:0007669"/>
    <property type="project" value="UniProtKB-ARBA"/>
</dbReference>
<proteinExistence type="predicted"/>
<organism evidence="2 3">
    <name type="scientific">Baekduia soli</name>
    <dbReference type="NCBI Taxonomy" id="496014"/>
    <lineage>
        <taxon>Bacteria</taxon>
        <taxon>Bacillati</taxon>
        <taxon>Actinomycetota</taxon>
        <taxon>Thermoleophilia</taxon>
        <taxon>Solirubrobacterales</taxon>
        <taxon>Baekduiaceae</taxon>
        <taxon>Baekduia</taxon>
    </lineage>
</organism>
<dbReference type="Proteomes" id="UP000321805">
    <property type="component" value="Chromosome"/>
</dbReference>
<accession>A0A5B8UAS8</accession>
<dbReference type="AlphaFoldDB" id="A0A5B8UAS8"/>
<name>A0A5B8UAS8_9ACTN</name>
<evidence type="ECO:0000313" key="2">
    <source>
        <dbReference type="EMBL" id="QEC50180.1"/>
    </source>
</evidence>
<reference evidence="2 3" key="1">
    <citation type="journal article" date="2018" name="J. Microbiol.">
        <title>Baekduia soli gen. nov., sp. nov., a novel bacterium isolated from the soil of Baekdu Mountain and proposal of a novel family name, Baekduiaceae fam. nov.</title>
        <authorList>
            <person name="An D.S."/>
            <person name="Siddiqi M.Z."/>
            <person name="Kim K.H."/>
            <person name="Yu H.S."/>
            <person name="Im W.T."/>
        </authorList>
    </citation>
    <scope>NUCLEOTIDE SEQUENCE [LARGE SCALE GENOMIC DNA]</scope>
    <source>
        <strain evidence="2 3">BR7-21</strain>
    </source>
</reference>
<sequence>MEGSRRGWRSACAVAAASGALAVGCGGGERQDANEPAGTFKVAVTDASFPERQSIAGSSTMRVTVRNADTRTIPDIAVTITADDAEGGGGFTSRSADAGLSDPTTPLWIVDSEPRGGGTAYVSTWALGPLPAGQTRSFVWRVTPVVAGSHTLRYRVAAGLNGRARAQTPSGDDPSGVFRVMVSRTPPQATVDPKTGDVVTASP</sequence>
<evidence type="ECO:0000313" key="3">
    <source>
        <dbReference type="Proteomes" id="UP000321805"/>
    </source>
</evidence>
<keyword evidence="3" id="KW-1185">Reference proteome</keyword>
<dbReference type="RefSeq" id="WP_146922543.1">
    <property type="nucleotide sequence ID" value="NZ_CP042430.1"/>
</dbReference>
<protein>
    <submittedName>
        <fullName evidence="2">Uncharacterized protein</fullName>
    </submittedName>
</protein>
<gene>
    <name evidence="2" type="ORF">FSW04_23105</name>
</gene>
<dbReference type="EMBL" id="CP042430">
    <property type="protein sequence ID" value="QEC50180.1"/>
    <property type="molecule type" value="Genomic_DNA"/>
</dbReference>
<dbReference type="KEGG" id="bsol:FSW04_23105"/>
<evidence type="ECO:0000256" key="1">
    <source>
        <dbReference type="SAM" id="MobiDB-lite"/>
    </source>
</evidence>
<dbReference type="InterPro" id="IPR013783">
    <property type="entry name" value="Ig-like_fold"/>
</dbReference>
<feature type="region of interest" description="Disordered" evidence="1">
    <location>
        <begin position="184"/>
        <end position="203"/>
    </location>
</feature>
<dbReference type="OrthoDB" id="5243276at2"/>
<dbReference type="Gene3D" id="2.60.40.10">
    <property type="entry name" value="Immunoglobulins"/>
    <property type="match status" value="1"/>
</dbReference>
<dbReference type="PROSITE" id="PS51257">
    <property type="entry name" value="PROKAR_LIPOPROTEIN"/>
    <property type="match status" value="1"/>
</dbReference>